<keyword evidence="4 9" id="KW-1133">Transmembrane helix</keyword>
<comment type="subunit">
    <text evidence="7">Interacts with SLC19A2. Interacts with NTRK1/TRKA.</text>
</comment>
<dbReference type="Gene3D" id="1.10.1450.10">
    <property type="entry name" value="Tetraspanin"/>
    <property type="match status" value="1"/>
</dbReference>
<proteinExistence type="inferred from homology"/>
<evidence type="ECO:0000256" key="2">
    <source>
        <dbReference type="ARBA" id="ARBA00006840"/>
    </source>
</evidence>
<dbReference type="InterPro" id="IPR018499">
    <property type="entry name" value="Tetraspanin/Peripherin"/>
</dbReference>
<gene>
    <name evidence="10" type="ORF">AMELA_G00233130</name>
</gene>
<evidence type="ECO:0000313" key="11">
    <source>
        <dbReference type="Proteomes" id="UP000593565"/>
    </source>
</evidence>
<sequence>MGFLNFLSFLGVCKSSSPNKRKLLIFFIIMLILLIMEVAAAVYILLYKTKVEKLLQDIRENVGNLITVNYGKNDIFTTAWNQMMALVKCCGYNGYKDFSGSPYVTKNSQYPKFCCSPALERCDKETAASQIVHGCLDAVVNLVKDNTASVVGVAICVIVIEVAAMVVSMILYKK</sequence>
<evidence type="ECO:0000256" key="8">
    <source>
        <dbReference type="ARBA" id="ARBA00054958"/>
    </source>
</evidence>
<dbReference type="EMBL" id="JAAGNN010000021">
    <property type="protein sequence ID" value="KAF4075308.1"/>
    <property type="molecule type" value="Genomic_DNA"/>
</dbReference>
<evidence type="ECO:0000256" key="3">
    <source>
        <dbReference type="ARBA" id="ARBA00022692"/>
    </source>
</evidence>
<evidence type="ECO:0000256" key="4">
    <source>
        <dbReference type="ARBA" id="ARBA00022989"/>
    </source>
</evidence>
<dbReference type="PANTHER" id="PTHR19282">
    <property type="entry name" value="TETRASPANIN"/>
    <property type="match status" value="1"/>
</dbReference>
<evidence type="ECO:0000256" key="6">
    <source>
        <dbReference type="ARBA" id="ARBA00023180"/>
    </source>
</evidence>
<keyword evidence="5 9" id="KW-0472">Membrane</keyword>
<evidence type="ECO:0000313" key="10">
    <source>
        <dbReference type="EMBL" id="KAF4075308.1"/>
    </source>
</evidence>
<organism evidence="10 11">
    <name type="scientific">Ameiurus melas</name>
    <name type="common">Black bullhead</name>
    <name type="synonym">Silurus melas</name>
    <dbReference type="NCBI Taxonomy" id="219545"/>
    <lineage>
        <taxon>Eukaryota</taxon>
        <taxon>Metazoa</taxon>
        <taxon>Chordata</taxon>
        <taxon>Craniata</taxon>
        <taxon>Vertebrata</taxon>
        <taxon>Euteleostomi</taxon>
        <taxon>Actinopterygii</taxon>
        <taxon>Neopterygii</taxon>
        <taxon>Teleostei</taxon>
        <taxon>Ostariophysi</taxon>
        <taxon>Siluriformes</taxon>
        <taxon>Ictaluridae</taxon>
        <taxon>Ameiurus</taxon>
    </lineage>
</organism>
<evidence type="ECO:0000256" key="1">
    <source>
        <dbReference type="ARBA" id="ARBA00004127"/>
    </source>
</evidence>
<dbReference type="GO" id="GO:0012505">
    <property type="term" value="C:endomembrane system"/>
    <property type="evidence" value="ECO:0007669"/>
    <property type="project" value="UniProtKB-SubCell"/>
</dbReference>
<dbReference type="Proteomes" id="UP000593565">
    <property type="component" value="Unassembled WGS sequence"/>
</dbReference>
<dbReference type="GO" id="GO:0005886">
    <property type="term" value="C:plasma membrane"/>
    <property type="evidence" value="ECO:0007669"/>
    <property type="project" value="TreeGrafter"/>
</dbReference>
<keyword evidence="3 9" id="KW-0812">Transmembrane</keyword>
<evidence type="ECO:0000256" key="9">
    <source>
        <dbReference type="RuleBase" id="RU361218"/>
    </source>
</evidence>
<feature type="transmembrane region" description="Helical" evidence="9">
    <location>
        <begin position="150"/>
        <end position="172"/>
    </location>
</feature>
<evidence type="ECO:0000256" key="7">
    <source>
        <dbReference type="ARBA" id="ARBA00046464"/>
    </source>
</evidence>
<evidence type="ECO:0000256" key="5">
    <source>
        <dbReference type="ARBA" id="ARBA00023136"/>
    </source>
</evidence>
<dbReference type="PANTHER" id="PTHR19282:SF216">
    <property type="entry name" value="TETRASPANIN-1"/>
    <property type="match status" value="1"/>
</dbReference>
<comment type="similarity">
    <text evidence="2 9">Belongs to the tetraspanin (TM4SF) family.</text>
</comment>
<name>A0A7J6A1H6_AMEME</name>
<dbReference type="AlphaFoldDB" id="A0A7J6A1H6"/>
<feature type="transmembrane region" description="Helical" evidence="9">
    <location>
        <begin position="23"/>
        <end position="46"/>
    </location>
</feature>
<keyword evidence="6" id="KW-0325">Glycoprotein</keyword>
<dbReference type="InterPro" id="IPR008952">
    <property type="entry name" value="Tetraspanin_EC2_sf"/>
</dbReference>
<comment type="caution">
    <text evidence="10">The sequence shown here is derived from an EMBL/GenBank/DDBJ whole genome shotgun (WGS) entry which is preliminary data.</text>
</comment>
<accession>A0A7J6A1H6</accession>
<comment type="function">
    <text evidence="8">Structural component of specialized membrane microdomains known as tetraspanin-enriched microdomains (TERMs), which act as platforms for receptor clustering and signaling. Participates thereby in diverse biological functions such as cell signal transduction, adhesion, migration and protein trafficking. Regulates neuronal differentiation in response to NGF by facilitating NGF-mediated activation of NTRK1/TRKA receptor tyrosine kinase and subsequent downstream signaling pathways. Plays a role in the inhibition of TNFalpha-induced apoptosis. Mechanistically, inhibits the NF-kappa-B signaling pathway by blocking phosphorylation of CHUK. Also promotes the stability of the thiamine transporter 1/SLC19A2 in intestinal epithelial cells leading to an increase of thiamine uptake process.</text>
</comment>
<protein>
    <recommendedName>
        <fullName evidence="9">Tetraspanin</fullName>
    </recommendedName>
</protein>
<dbReference type="PIRSF" id="PIRSF002419">
    <property type="entry name" value="Tetraspanin"/>
    <property type="match status" value="1"/>
</dbReference>
<dbReference type="InterPro" id="IPR000301">
    <property type="entry name" value="Tetraspanin_animals"/>
</dbReference>
<dbReference type="Pfam" id="PF00335">
    <property type="entry name" value="Tetraspanin"/>
    <property type="match status" value="1"/>
</dbReference>
<keyword evidence="11" id="KW-1185">Reference proteome</keyword>
<reference evidence="10 11" key="1">
    <citation type="submission" date="2020-02" db="EMBL/GenBank/DDBJ databases">
        <title>A chromosome-scale genome assembly of the black bullhead catfish (Ameiurus melas).</title>
        <authorList>
            <person name="Wen M."/>
            <person name="Zham M."/>
            <person name="Cabau C."/>
            <person name="Klopp C."/>
            <person name="Donnadieu C."/>
            <person name="Roques C."/>
            <person name="Bouchez O."/>
            <person name="Lampietro C."/>
            <person name="Jouanno E."/>
            <person name="Herpin A."/>
            <person name="Louis A."/>
            <person name="Berthelot C."/>
            <person name="Parey E."/>
            <person name="Roest-Crollius H."/>
            <person name="Braasch I."/>
            <person name="Postlethwait J."/>
            <person name="Robinson-Rechavi M."/>
            <person name="Echchiki A."/>
            <person name="Begum T."/>
            <person name="Montfort J."/>
            <person name="Schartl M."/>
            <person name="Bobe J."/>
            <person name="Guiguen Y."/>
        </authorList>
    </citation>
    <scope>NUCLEOTIDE SEQUENCE [LARGE SCALE GENOMIC DNA]</scope>
    <source>
        <strain evidence="10">M_S1</strain>
        <tissue evidence="10">Blood</tissue>
    </source>
</reference>
<dbReference type="PRINTS" id="PR00259">
    <property type="entry name" value="TMFOUR"/>
</dbReference>
<dbReference type="SUPFAM" id="SSF48652">
    <property type="entry name" value="Tetraspanin"/>
    <property type="match status" value="1"/>
</dbReference>
<comment type="caution">
    <text evidence="9">Lacks conserved residue(s) required for the propagation of feature annotation.</text>
</comment>
<comment type="subcellular location">
    <subcellularLocation>
        <location evidence="1">Endomembrane system</location>
        <topology evidence="1">Multi-pass membrane protein</topology>
    </subcellularLocation>
    <subcellularLocation>
        <location evidence="9">Membrane</location>
        <topology evidence="9">Multi-pass membrane protein</topology>
    </subcellularLocation>
</comment>